<feature type="transmembrane region" description="Helical" evidence="6">
    <location>
        <begin position="12"/>
        <end position="36"/>
    </location>
</feature>
<evidence type="ECO:0000256" key="4">
    <source>
        <dbReference type="ARBA" id="ARBA00022989"/>
    </source>
</evidence>
<feature type="transmembrane region" description="Helical" evidence="6">
    <location>
        <begin position="48"/>
        <end position="68"/>
    </location>
</feature>
<dbReference type="Gene3D" id="1.20.1250.20">
    <property type="entry name" value="MFS general substrate transporter like domains"/>
    <property type="match status" value="1"/>
</dbReference>
<evidence type="ECO:0000313" key="9">
    <source>
        <dbReference type="Proteomes" id="UP000075324"/>
    </source>
</evidence>
<dbReference type="RefSeq" id="WP_062678484.1">
    <property type="nucleotide sequence ID" value="NZ_LQYW01000086.1"/>
</dbReference>
<feature type="transmembrane region" description="Helical" evidence="6">
    <location>
        <begin position="104"/>
        <end position="126"/>
    </location>
</feature>
<feature type="domain" description="Major facilitator superfamily (MFS) profile" evidence="7">
    <location>
        <begin position="14"/>
        <end position="180"/>
    </location>
</feature>
<dbReference type="PROSITE" id="PS00216">
    <property type="entry name" value="SUGAR_TRANSPORT_1"/>
    <property type="match status" value="1"/>
</dbReference>
<evidence type="ECO:0000256" key="1">
    <source>
        <dbReference type="ARBA" id="ARBA00004651"/>
    </source>
</evidence>
<keyword evidence="5 6" id="KW-0472">Membrane</keyword>
<dbReference type="InterPro" id="IPR050930">
    <property type="entry name" value="MFS_Vesicular_Transporter"/>
</dbReference>
<dbReference type="InterPro" id="IPR020846">
    <property type="entry name" value="MFS_dom"/>
</dbReference>
<keyword evidence="4 6" id="KW-1133">Transmembrane helix</keyword>
<evidence type="ECO:0000256" key="5">
    <source>
        <dbReference type="ARBA" id="ARBA00023136"/>
    </source>
</evidence>
<evidence type="ECO:0000259" key="7">
    <source>
        <dbReference type="PROSITE" id="PS50850"/>
    </source>
</evidence>
<evidence type="ECO:0000256" key="3">
    <source>
        <dbReference type="ARBA" id="ARBA00022692"/>
    </source>
</evidence>
<organism evidence="8 9">
    <name type="scientific">Parageobacillus toebii</name>
    <dbReference type="NCBI Taxonomy" id="153151"/>
    <lineage>
        <taxon>Bacteria</taxon>
        <taxon>Bacillati</taxon>
        <taxon>Bacillota</taxon>
        <taxon>Bacilli</taxon>
        <taxon>Bacillales</taxon>
        <taxon>Anoxybacillaceae</taxon>
        <taxon>Parageobacillus</taxon>
    </lineage>
</organism>
<evidence type="ECO:0000256" key="2">
    <source>
        <dbReference type="ARBA" id="ARBA00022448"/>
    </source>
</evidence>
<name>A0A150MUC7_9BACL</name>
<dbReference type="AlphaFoldDB" id="A0A150MUC7"/>
<dbReference type="GO" id="GO:0022857">
    <property type="term" value="F:transmembrane transporter activity"/>
    <property type="evidence" value="ECO:0007669"/>
    <property type="project" value="InterPro"/>
</dbReference>
<reference evidence="8 9" key="1">
    <citation type="submission" date="2016-01" db="EMBL/GenBank/DDBJ databases">
        <title>Draft Genome Sequences of Seven Thermophilic Sporeformers Isolated from Foods.</title>
        <authorList>
            <person name="Berendsen E.M."/>
            <person name="Wells-Bennik M.H."/>
            <person name="Krawcyk A.O."/>
            <person name="De Jong A."/>
            <person name="Holsappel S."/>
            <person name="Eijlander R.T."/>
            <person name="Kuipers O.P."/>
        </authorList>
    </citation>
    <scope>NUCLEOTIDE SEQUENCE [LARGE SCALE GENOMIC DNA]</scope>
    <source>
        <strain evidence="8 9">B4110</strain>
    </source>
</reference>
<dbReference type="InterPro" id="IPR011701">
    <property type="entry name" value="MFS"/>
</dbReference>
<dbReference type="Pfam" id="PF07690">
    <property type="entry name" value="MFS_1"/>
    <property type="match status" value="1"/>
</dbReference>
<dbReference type="PANTHER" id="PTHR23506">
    <property type="entry name" value="GH10249P"/>
    <property type="match status" value="1"/>
</dbReference>
<evidence type="ECO:0000313" key="8">
    <source>
        <dbReference type="EMBL" id="KYD28041.1"/>
    </source>
</evidence>
<dbReference type="InterPro" id="IPR036259">
    <property type="entry name" value="MFS_trans_sf"/>
</dbReference>
<dbReference type="Proteomes" id="UP000075324">
    <property type="component" value="Unassembled WGS sequence"/>
</dbReference>
<dbReference type="PROSITE" id="PS50850">
    <property type="entry name" value="MFS"/>
    <property type="match status" value="1"/>
</dbReference>
<accession>A0A150MUC7</accession>
<dbReference type="GO" id="GO:0005886">
    <property type="term" value="C:plasma membrane"/>
    <property type="evidence" value="ECO:0007669"/>
    <property type="project" value="UniProtKB-SubCell"/>
</dbReference>
<protein>
    <recommendedName>
        <fullName evidence="7">Major facilitator superfamily (MFS) profile domain-containing protein</fullName>
    </recommendedName>
</protein>
<proteinExistence type="predicted"/>
<dbReference type="SUPFAM" id="SSF103473">
    <property type="entry name" value="MFS general substrate transporter"/>
    <property type="match status" value="1"/>
</dbReference>
<keyword evidence="3 6" id="KW-0812">Transmembrane</keyword>
<sequence length="180" mass="19351">MTKLKDMREKPITGLIVIAMAVFIDMLLYSIVVPIVPFYISKFGASQTVIGILIGCYAFSFLIATPILGGISDKFGRRGVMLWGLVVLLASTLIFAFANSMMLLIVARLLQGVAAAATWTAGLALIMDMYPPAKRGKALGTVLTFMSAGTLLGAPVGGMLFEWGGYKLPFLLVSCFNPWC</sequence>
<feature type="transmembrane region" description="Helical" evidence="6">
    <location>
        <begin position="138"/>
        <end position="161"/>
    </location>
</feature>
<dbReference type="EMBL" id="LQYW01000086">
    <property type="protein sequence ID" value="KYD28041.1"/>
    <property type="molecule type" value="Genomic_DNA"/>
</dbReference>
<evidence type="ECO:0000256" key="6">
    <source>
        <dbReference type="SAM" id="Phobius"/>
    </source>
</evidence>
<dbReference type="InterPro" id="IPR005829">
    <property type="entry name" value="Sugar_transporter_CS"/>
</dbReference>
<feature type="transmembrane region" description="Helical" evidence="6">
    <location>
        <begin position="80"/>
        <end position="98"/>
    </location>
</feature>
<comment type="caution">
    <text evidence="8">The sequence shown here is derived from an EMBL/GenBank/DDBJ whole genome shotgun (WGS) entry which is preliminary data.</text>
</comment>
<keyword evidence="2" id="KW-0813">Transport</keyword>
<comment type="subcellular location">
    <subcellularLocation>
        <location evidence="1">Cell membrane</location>
        <topology evidence="1">Multi-pass membrane protein</topology>
    </subcellularLocation>
</comment>
<gene>
    <name evidence="8" type="ORF">B4110_3737</name>
</gene>
<dbReference type="PATRIC" id="fig|153151.4.peg.147"/>
<dbReference type="PANTHER" id="PTHR23506:SF23">
    <property type="entry name" value="GH10249P"/>
    <property type="match status" value="1"/>
</dbReference>